<keyword evidence="2" id="KW-1185">Reference proteome</keyword>
<dbReference type="CDD" id="cd02947">
    <property type="entry name" value="TRX_family"/>
    <property type="match status" value="1"/>
</dbReference>
<dbReference type="KEGG" id="vg:26683649"/>
<organism evidence="1 2">
    <name type="scientific">Diadromus pulchellus ascovirus 4a</name>
    <dbReference type="NCBI Taxonomy" id="158683"/>
    <lineage>
        <taxon>Viruses</taxon>
        <taxon>Varidnaviria</taxon>
        <taxon>Bamfordvirae</taxon>
        <taxon>Nucleocytoviricota</taxon>
        <taxon>Megaviricetes</taxon>
        <taxon>Pimascovirales</taxon>
        <taxon>Pimascovirales incertae sedis</taxon>
        <taxon>Ascoviridae</taxon>
        <taxon>Toursvirus</taxon>
        <taxon>Toursvirus dptv1a</taxon>
    </lineage>
</organism>
<evidence type="ECO:0000313" key="2">
    <source>
        <dbReference type="Proteomes" id="UP000203898"/>
    </source>
</evidence>
<sequence>MLVYLEDKNFNIKNKTVHTEVKNGVFILCIVSKTCSACSRAKSMLELLSDREKRVTFGVVDIDQYPRVVDIFRDAGLAVTHTPFFAVFKMGIFIKTIKSHSMSSGVIESELEVELSDRFSALTDDDGW</sequence>
<dbReference type="EMBL" id="CU469068">
    <property type="protein sequence ID" value="CCA61461.1"/>
    <property type="molecule type" value="Genomic_DNA"/>
</dbReference>
<accession>F2NZ33</accession>
<dbReference type="OrthoDB" id="18219at10239"/>
<protein>
    <submittedName>
        <fullName evidence="1">Complete DpAV4 genome</fullName>
    </submittedName>
</protein>
<name>F2NZ33_9VIRU</name>
<proteinExistence type="predicted"/>
<dbReference type="RefSeq" id="YP_009640092.1">
    <property type="nucleotide sequence ID" value="NC_011335.1"/>
</dbReference>
<dbReference type="Gene3D" id="3.40.30.10">
    <property type="entry name" value="Glutaredoxin"/>
    <property type="match status" value="1"/>
</dbReference>
<dbReference type="GeneID" id="26683649"/>
<evidence type="ECO:0000313" key="1">
    <source>
        <dbReference type="EMBL" id="CCA61461.1"/>
    </source>
</evidence>
<dbReference type="SUPFAM" id="SSF52833">
    <property type="entry name" value="Thioredoxin-like"/>
    <property type="match status" value="1"/>
</dbReference>
<dbReference type="InterPro" id="IPR036249">
    <property type="entry name" value="Thioredoxin-like_sf"/>
</dbReference>
<reference evidence="1 2" key="1">
    <citation type="journal article" date="2009" name="PLoS ONE">
        <title>Symbiotic virus at the evolutionary intersection of three types of large DNA viruses; iridoviruses, ascoviruses, and ichnoviruses.</title>
        <authorList>
            <person name="Bigot Y."/>
            <person name="Renault S."/>
            <person name="Nicolas J."/>
            <person name="Moundras C."/>
            <person name="Demattei M.V."/>
            <person name="Samain S."/>
            <person name="Bideshi D.K."/>
            <person name="Federici B.A."/>
        </authorList>
    </citation>
    <scope>NUCLEOTIDE SEQUENCE [LARGE SCALE GENOMIC DNA]</scope>
</reference>
<dbReference type="Proteomes" id="UP000203898">
    <property type="component" value="Segment"/>
</dbReference>